<dbReference type="Gene3D" id="3.40.50.880">
    <property type="match status" value="1"/>
</dbReference>
<feature type="domain" description="Glutamine amidotransferase" evidence="1">
    <location>
        <begin position="75"/>
        <end position="177"/>
    </location>
</feature>
<dbReference type="GO" id="GO:0005829">
    <property type="term" value="C:cytosol"/>
    <property type="evidence" value="ECO:0007669"/>
    <property type="project" value="TreeGrafter"/>
</dbReference>
<evidence type="ECO:0000313" key="2">
    <source>
        <dbReference type="EMBL" id="KUJ85613.1"/>
    </source>
</evidence>
<dbReference type="STRING" id="1685379.AVO45_01065"/>
<comment type="caution">
    <text evidence="2">The sequence shown here is derived from an EMBL/GenBank/DDBJ whole genome shotgun (WGS) entry which is preliminary data.</text>
</comment>
<dbReference type="RefSeq" id="WP_068343512.1">
    <property type="nucleotide sequence ID" value="NZ_LQBQ01000001.1"/>
</dbReference>
<dbReference type="AlphaFoldDB" id="A0A101CYB0"/>
<dbReference type="Proteomes" id="UP000053791">
    <property type="component" value="Unassembled WGS sequence"/>
</dbReference>
<evidence type="ECO:0000313" key="3">
    <source>
        <dbReference type="Proteomes" id="UP000053791"/>
    </source>
</evidence>
<dbReference type="GO" id="GO:0016740">
    <property type="term" value="F:transferase activity"/>
    <property type="evidence" value="ECO:0007669"/>
    <property type="project" value="UniProtKB-KW"/>
</dbReference>
<gene>
    <name evidence="2" type="ORF">AVO45_01065</name>
</gene>
<protein>
    <submittedName>
        <fullName evidence="2">Glutamine amidotransferase</fullName>
    </submittedName>
</protein>
<dbReference type="PANTHER" id="PTHR42695">
    <property type="entry name" value="GLUTAMINE AMIDOTRANSFERASE YLR126C-RELATED"/>
    <property type="match status" value="1"/>
</dbReference>
<proteinExistence type="predicted"/>
<dbReference type="PROSITE" id="PS51273">
    <property type="entry name" value="GATASE_TYPE_1"/>
    <property type="match status" value="1"/>
</dbReference>
<sequence length="226" mass="24975">MKIGILQTGHAPEAMTEKFGEYHELFRSLLDGNGFSFDTYSVVDGVFPDSADAADGWVITGSRHGAYEDHPWIPPLEDLIRQTRDSGKPMIGVCFGHQIIAQALGGKVEKFPGGWSVGRTEYDLNGKTVTLNAWHQDQVTELPEGAVVQGSNDFCRNAMVAYGDTIWTVQAHPEFSNEFLTELMRTRGKGVVPDALLEEAAQRQDGPNDNAEIARFMADFLKKERA</sequence>
<dbReference type="PANTHER" id="PTHR42695:SF5">
    <property type="entry name" value="GLUTAMINE AMIDOTRANSFERASE YLR126C-RELATED"/>
    <property type="match status" value="1"/>
</dbReference>
<keyword evidence="2" id="KW-0808">Transferase</keyword>
<dbReference type="Pfam" id="PF00117">
    <property type="entry name" value="GATase"/>
    <property type="match status" value="1"/>
</dbReference>
<organism evidence="2 3">
    <name type="scientific">Ruegeria marisrubri</name>
    <dbReference type="NCBI Taxonomy" id="1685379"/>
    <lineage>
        <taxon>Bacteria</taxon>
        <taxon>Pseudomonadati</taxon>
        <taxon>Pseudomonadota</taxon>
        <taxon>Alphaproteobacteria</taxon>
        <taxon>Rhodobacterales</taxon>
        <taxon>Roseobacteraceae</taxon>
        <taxon>Ruegeria</taxon>
    </lineage>
</organism>
<keyword evidence="3" id="KW-1185">Reference proteome</keyword>
<name>A0A101CYB0_9RHOB</name>
<reference evidence="3" key="1">
    <citation type="submission" date="2015-12" db="EMBL/GenBank/DDBJ databases">
        <authorList>
            <person name="Zhang G."/>
            <person name="Stingl U."/>
        </authorList>
    </citation>
    <scope>NUCLEOTIDE SEQUENCE [LARGE SCALE GENOMIC DNA]</scope>
    <source>
        <strain evidence="3">ZGT118</strain>
    </source>
</reference>
<dbReference type="CDD" id="cd01741">
    <property type="entry name" value="GATase1_1"/>
    <property type="match status" value="1"/>
</dbReference>
<keyword evidence="2" id="KW-0315">Glutamine amidotransferase</keyword>
<dbReference type="InterPro" id="IPR029062">
    <property type="entry name" value="Class_I_gatase-like"/>
</dbReference>
<evidence type="ECO:0000259" key="1">
    <source>
        <dbReference type="Pfam" id="PF00117"/>
    </source>
</evidence>
<dbReference type="SUPFAM" id="SSF52317">
    <property type="entry name" value="Class I glutamine amidotransferase-like"/>
    <property type="match status" value="1"/>
</dbReference>
<dbReference type="OrthoDB" id="7365442at2"/>
<dbReference type="InterPro" id="IPR044992">
    <property type="entry name" value="ChyE-like"/>
</dbReference>
<accession>A0A101CYB0</accession>
<dbReference type="InterPro" id="IPR017926">
    <property type="entry name" value="GATASE"/>
</dbReference>
<dbReference type="EMBL" id="LQBQ01000001">
    <property type="protein sequence ID" value="KUJ85613.1"/>
    <property type="molecule type" value="Genomic_DNA"/>
</dbReference>